<reference evidence="1" key="2">
    <citation type="journal article" date="2015" name="Data Brief">
        <title>Shoot transcriptome of the giant reed, Arundo donax.</title>
        <authorList>
            <person name="Barrero R.A."/>
            <person name="Guerrero F.D."/>
            <person name="Moolhuijzen P."/>
            <person name="Goolsby J.A."/>
            <person name="Tidwell J."/>
            <person name="Bellgard S.E."/>
            <person name="Bellgard M.I."/>
        </authorList>
    </citation>
    <scope>NUCLEOTIDE SEQUENCE</scope>
    <source>
        <tissue evidence="1">Shoot tissue taken approximately 20 cm above the soil surface</tissue>
    </source>
</reference>
<dbReference type="AlphaFoldDB" id="A0A0A9E4Z2"/>
<organism evidence="1">
    <name type="scientific">Arundo donax</name>
    <name type="common">Giant reed</name>
    <name type="synonym">Donax arundinaceus</name>
    <dbReference type="NCBI Taxonomy" id="35708"/>
    <lineage>
        <taxon>Eukaryota</taxon>
        <taxon>Viridiplantae</taxon>
        <taxon>Streptophyta</taxon>
        <taxon>Embryophyta</taxon>
        <taxon>Tracheophyta</taxon>
        <taxon>Spermatophyta</taxon>
        <taxon>Magnoliopsida</taxon>
        <taxon>Liliopsida</taxon>
        <taxon>Poales</taxon>
        <taxon>Poaceae</taxon>
        <taxon>PACMAD clade</taxon>
        <taxon>Arundinoideae</taxon>
        <taxon>Arundineae</taxon>
        <taxon>Arundo</taxon>
    </lineage>
</organism>
<dbReference type="EMBL" id="GBRH01204920">
    <property type="protein sequence ID" value="JAD92975.1"/>
    <property type="molecule type" value="Transcribed_RNA"/>
</dbReference>
<sequence>MTTWREHLQKLAPQTWKDFTAPFQIVQFY</sequence>
<proteinExistence type="predicted"/>
<accession>A0A0A9E4Z2</accession>
<reference evidence="1" key="1">
    <citation type="submission" date="2014-09" db="EMBL/GenBank/DDBJ databases">
        <authorList>
            <person name="Magalhaes I.L.F."/>
            <person name="Oliveira U."/>
            <person name="Santos F.R."/>
            <person name="Vidigal T.H.D.A."/>
            <person name="Brescovit A.D."/>
            <person name="Santos A.J."/>
        </authorList>
    </citation>
    <scope>NUCLEOTIDE SEQUENCE</scope>
    <source>
        <tissue evidence="1">Shoot tissue taken approximately 20 cm above the soil surface</tissue>
    </source>
</reference>
<evidence type="ECO:0000313" key="1">
    <source>
        <dbReference type="EMBL" id="JAD92975.1"/>
    </source>
</evidence>
<protein>
    <submittedName>
        <fullName evidence="1">Uncharacterized protein</fullName>
    </submittedName>
</protein>
<name>A0A0A9E4Z2_ARUDO</name>